<dbReference type="AlphaFoldDB" id="A0A6G1SLK5"/>
<dbReference type="Pfam" id="PF00249">
    <property type="entry name" value="Myb_DNA-binding"/>
    <property type="match status" value="1"/>
</dbReference>
<sequence>MSTDQEEQQEQQQPQHDDDDSMLIWAPDVIENVSSLELDLYLKFASTACIPGGGCNVEEALDVLYKCHGDIKEATKKLLMRETKEVAIWTLEEVQMFEHLFRKRPKDFISISKDLKTKSLKNCVEFYYLWKQQQHQLQPQPQYHYLQQHQPANISQLKHEQQELLDHHQQQLQQHHEQQQPQILIFQQQQFQQLPNVIIQPQQEQPLPQVPLKPGEEQFPCKVCGRIFLKIKSRSAHMKRHKNERLYNIT</sequence>
<dbReference type="PROSITE" id="PS00028">
    <property type="entry name" value="ZINC_FINGER_C2H2_1"/>
    <property type="match status" value="1"/>
</dbReference>
<comment type="subcellular location">
    <subcellularLocation>
        <location evidence="1">Nucleus</location>
    </subcellularLocation>
</comment>
<evidence type="ECO:0000256" key="6">
    <source>
        <dbReference type="ARBA" id="ARBA00023125"/>
    </source>
</evidence>
<organism evidence="14">
    <name type="scientific">Aceria tosichella</name>
    <name type="common">wheat curl mite</name>
    <dbReference type="NCBI Taxonomy" id="561515"/>
    <lineage>
        <taxon>Eukaryota</taxon>
        <taxon>Metazoa</taxon>
        <taxon>Ecdysozoa</taxon>
        <taxon>Arthropoda</taxon>
        <taxon>Chelicerata</taxon>
        <taxon>Arachnida</taxon>
        <taxon>Acari</taxon>
        <taxon>Acariformes</taxon>
        <taxon>Trombidiformes</taxon>
        <taxon>Prostigmata</taxon>
        <taxon>Eupodina</taxon>
        <taxon>Eriophyoidea</taxon>
        <taxon>Eriophyidae</taxon>
        <taxon>Eriophyinae</taxon>
        <taxon>Aceriini</taxon>
        <taxon>Aceria</taxon>
    </lineage>
</organism>
<dbReference type="InterPro" id="IPR036236">
    <property type="entry name" value="Znf_C2H2_sf"/>
</dbReference>
<proteinExistence type="predicted"/>
<keyword evidence="6" id="KW-0238">DNA-binding</keyword>
<feature type="region of interest" description="Disordered" evidence="10">
    <location>
        <begin position="1"/>
        <end position="21"/>
    </location>
</feature>
<evidence type="ECO:0000256" key="5">
    <source>
        <dbReference type="ARBA" id="ARBA00023015"/>
    </source>
</evidence>
<evidence type="ECO:0000259" key="11">
    <source>
        <dbReference type="PROSITE" id="PS50157"/>
    </source>
</evidence>
<dbReference type="SUPFAM" id="SSF46689">
    <property type="entry name" value="Homeodomain-like"/>
    <property type="match status" value="1"/>
</dbReference>
<evidence type="ECO:0000256" key="9">
    <source>
        <dbReference type="PROSITE-ProRule" id="PRU00042"/>
    </source>
</evidence>
<feature type="domain" description="SANT" evidence="13">
    <location>
        <begin position="84"/>
        <end position="135"/>
    </location>
</feature>
<dbReference type="PANTHER" id="PTHR16089">
    <property type="entry name" value="REST COREPRESSOR COREST PROTEIN-RELATED"/>
    <property type="match status" value="1"/>
</dbReference>
<keyword evidence="5" id="KW-0805">Transcription regulation</keyword>
<dbReference type="GO" id="GO:0003677">
    <property type="term" value="F:DNA binding"/>
    <property type="evidence" value="ECO:0007669"/>
    <property type="project" value="UniProtKB-KW"/>
</dbReference>
<feature type="domain" description="ELM2" evidence="12">
    <location>
        <begin position="1"/>
        <end position="82"/>
    </location>
</feature>
<dbReference type="SUPFAM" id="SSF57667">
    <property type="entry name" value="beta-beta-alpha zinc fingers"/>
    <property type="match status" value="1"/>
</dbReference>
<dbReference type="InterPro" id="IPR013087">
    <property type="entry name" value="Znf_C2H2_type"/>
</dbReference>
<dbReference type="FunFam" id="1.10.10.60:FF:000012">
    <property type="entry name" value="Metastasis-associated 1 family, member 3"/>
    <property type="match status" value="1"/>
</dbReference>
<reference evidence="14" key="1">
    <citation type="submission" date="2018-10" db="EMBL/GenBank/DDBJ databases">
        <title>Transcriptome assembly of Aceria tosichella (Wheat curl mite) Type 2.</title>
        <authorList>
            <person name="Scully E.D."/>
            <person name="Geib S.M."/>
            <person name="Palmer N.A."/>
            <person name="Gupta A.K."/>
            <person name="Sarath G."/>
            <person name="Tatineni S."/>
        </authorList>
    </citation>
    <scope>NUCLEOTIDE SEQUENCE</scope>
    <source>
        <strain evidence="14">LincolnNE</strain>
    </source>
</reference>
<dbReference type="PROSITE" id="PS51156">
    <property type="entry name" value="ELM2"/>
    <property type="match status" value="1"/>
</dbReference>
<dbReference type="GO" id="GO:0000118">
    <property type="term" value="C:histone deacetylase complex"/>
    <property type="evidence" value="ECO:0007669"/>
    <property type="project" value="TreeGrafter"/>
</dbReference>
<evidence type="ECO:0000256" key="8">
    <source>
        <dbReference type="ARBA" id="ARBA00023242"/>
    </source>
</evidence>
<keyword evidence="8" id="KW-0539">Nucleus</keyword>
<dbReference type="InterPro" id="IPR017884">
    <property type="entry name" value="SANT_dom"/>
</dbReference>
<keyword evidence="4" id="KW-0862">Zinc</keyword>
<evidence type="ECO:0000313" key="14">
    <source>
        <dbReference type="EMBL" id="MDE51416.1"/>
    </source>
</evidence>
<evidence type="ECO:0000256" key="10">
    <source>
        <dbReference type="SAM" id="MobiDB-lite"/>
    </source>
</evidence>
<accession>A0A6G1SLK5</accession>
<evidence type="ECO:0000256" key="4">
    <source>
        <dbReference type="ARBA" id="ARBA00022833"/>
    </source>
</evidence>
<dbReference type="GO" id="GO:0003714">
    <property type="term" value="F:transcription corepressor activity"/>
    <property type="evidence" value="ECO:0007669"/>
    <property type="project" value="TreeGrafter"/>
</dbReference>
<dbReference type="InterPro" id="IPR000949">
    <property type="entry name" value="ELM2_dom"/>
</dbReference>
<dbReference type="Gene3D" id="1.10.10.60">
    <property type="entry name" value="Homeodomain-like"/>
    <property type="match status" value="1"/>
</dbReference>
<keyword evidence="3 9" id="KW-0863">Zinc-finger</keyword>
<dbReference type="PANTHER" id="PTHR16089:SF40">
    <property type="entry name" value="SUPPRESSOR OF ACTIVATED EGL-4 PROTEIN 1"/>
    <property type="match status" value="1"/>
</dbReference>
<keyword evidence="2" id="KW-0479">Metal-binding</keyword>
<gene>
    <name evidence="14" type="primary">Znf541_1</name>
    <name evidence="14" type="ORF">g.1276</name>
</gene>
<dbReference type="GO" id="GO:0008270">
    <property type="term" value="F:zinc ion binding"/>
    <property type="evidence" value="ECO:0007669"/>
    <property type="project" value="UniProtKB-KW"/>
</dbReference>
<evidence type="ECO:0000259" key="12">
    <source>
        <dbReference type="PROSITE" id="PS51156"/>
    </source>
</evidence>
<feature type="domain" description="C2H2-type" evidence="11">
    <location>
        <begin position="219"/>
        <end position="246"/>
    </location>
</feature>
<evidence type="ECO:0000256" key="3">
    <source>
        <dbReference type="ARBA" id="ARBA00022771"/>
    </source>
</evidence>
<dbReference type="PROSITE" id="PS51293">
    <property type="entry name" value="SANT"/>
    <property type="match status" value="1"/>
</dbReference>
<dbReference type="InterPro" id="IPR051066">
    <property type="entry name" value="Trans_reg/Corepressor"/>
</dbReference>
<dbReference type="InterPro" id="IPR009057">
    <property type="entry name" value="Homeodomain-like_sf"/>
</dbReference>
<evidence type="ECO:0000256" key="7">
    <source>
        <dbReference type="ARBA" id="ARBA00023163"/>
    </source>
</evidence>
<evidence type="ECO:0000256" key="2">
    <source>
        <dbReference type="ARBA" id="ARBA00022723"/>
    </source>
</evidence>
<dbReference type="InterPro" id="IPR001005">
    <property type="entry name" value="SANT/Myb"/>
</dbReference>
<protein>
    <submittedName>
        <fullName evidence="14">Zinc finger protein 541</fullName>
    </submittedName>
</protein>
<evidence type="ECO:0000256" key="1">
    <source>
        <dbReference type="ARBA" id="ARBA00004123"/>
    </source>
</evidence>
<dbReference type="GO" id="GO:0005667">
    <property type="term" value="C:transcription regulator complex"/>
    <property type="evidence" value="ECO:0007669"/>
    <property type="project" value="TreeGrafter"/>
</dbReference>
<name>A0A6G1SLK5_9ACAR</name>
<dbReference type="EMBL" id="GGYP01006645">
    <property type="protein sequence ID" value="MDE51416.1"/>
    <property type="molecule type" value="Transcribed_RNA"/>
</dbReference>
<dbReference type="PROSITE" id="PS50157">
    <property type="entry name" value="ZINC_FINGER_C2H2_2"/>
    <property type="match status" value="1"/>
</dbReference>
<evidence type="ECO:0000259" key="13">
    <source>
        <dbReference type="PROSITE" id="PS51293"/>
    </source>
</evidence>
<keyword evidence="7" id="KW-0804">Transcription</keyword>
<dbReference type="GO" id="GO:0006357">
    <property type="term" value="P:regulation of transcription by RNA polymerase II"/>
    <property type="evidence" value="ECO:0007669"/>
    <property type="project" value="TreeGrafter"/>
</dbReference>